<accession>W0RG60</accession>
<evidence type="ECO:0000313" key="10">
    <source>
        <dbReference type="EMBL" id="AHG89310.1"/>
    </source>
</evidence>
<dbReference type="SUPFAM" id="SSF55874">
    <property type="entry name" value="ATPase domain of HSP90 chaperone/DNA topoisomerase II/histidine kinase"/>
    <property type="match status" value="1"/>
</dbReference>
<dbReference type="InterPro" id="IPR036890">
    <property type="entry name" value="HATPase_C_sf"/>
</dbReference>
<dbReference type="SMART" id="SM00387">
    <property type="entry name" value="HATPase_c"/>
    <property type="match status" value="1"/>
</dbReference>
<dbReference type="EC" id="2.7.13.3" evidence="2"/>
<keyword evidence="5" id="KW-0418">Kinase</keyword>
<feature type="domain" description="PAS" evidence="8">
    <location>
        <begin position="25"/>
        <end position="97"/>
    </location>
</feature>
<organism evidence="10 11">
    <name type="scientific">Gemmatirosa kalamazoonensis</name>
    <dbReference type="NCBI Taxonomy" id="861299"/>
    <lineage>
        <taxon>Bacteria</taxon>
        <taxon>Pseudomonadati</taxon>
        <taxon>Gemmatimonadota</taxon>
        <taxon>Gemmatimonadia</taxon>
        <taxon>Gemmatimonadales</taxon>
        <taxon>Gemmatimonadaceae</taxon>
        <taxon>Gemmatirosa</taxon>
    </lineage>
</organism>
<sequence>MPAPPTAPLDTPDPDPSGSDAGATARDRFDAVSRASPVGIFHADLNGTVTYVNPRLQAIAGLGEDDLRGRRWLRFVHPDDVPTLLRGWTAANAARREYEHEFRALLPDGRVRWLHGRSAVVCDAAGTPVQTVGTVEDVTARHVAVEKMRGLLAISEALARALGAGDVVRAVAEHAVPVVGARSAIVMLLSEDAEALELVGEEGTGAESADWRRVPLTMHVPAADAMRDGGPVTLASPDEMAARYPHVAHVWQALGARALATFALEAEGRRFGAIAFRFPHPRVFRDSELAFLRAVVNQCAVSLERARLFDEARAAREAAFEASRAKSEFLARMSHELRTPLNAIAGHLQLIEMGLHGPVTTAQHDALARVGRAQRHLLGLINDVLNFTRLESGRVEYQLTPLRVSDVLLDVQPMVEPQLAAKRLAFDVQLPEDDGSPPLLVWGDREKLVQVLLNLLTNAAKFTPEGGSVALRLGPSDGAPDRATITVRDTGVGVPRDRLEAIFDPFVQVNASLTREHQGSGLGLAISRDLARGMGGDITVESALGSGSTFTVHLRRSVLDDGTTTDRRSHSTRRHGHERRSGVDRRQQD</sequence>
<dbReference type="NCBIfam" id="TIGR00229">
    <property type="entry name" value="sensory_box"/>
    <property type="match status" value="1"/>
</dbReference>
<evidence type="ECO:0000256" key="3">
    <source>
        <dbReference type="ARBA" id="ARBA00022553"/>
    </source>
</evidence>
<evidence type="ECO:0000256" key="4">
    <source>
        <dbReference type="ARBA" id="ARBA00022679"/>
    </source>
</evidence>
<dbReference type="Pfam" id="PF08447">
    <property type="entry name" value="PAS_3"/>
    <property type="match status" value="1"/>
</dbReference>
<dbReference type="InterPro" id="IPR004358">
    <property type="entry name" value="Sig_transdc_His_kin-like_C"/>
</dbReference>
<dbReference type="KEGG" id="gba:J421_1773"/>
<dbReference type="FunFam" id="3.30.565.10:FF:000006">
    <property type="entry name" value="Sensor histidine kinase WalK"/>
    <property type="match status" value="1"/>
</dbReference>
<dbReference type="InterPro" id="IPR013655">
    <property type="entry name" value="PAS_fold_3"/>
</dbReference>
<evidence type="ECO:0000256" key="2">
    <source>
        <dbReference type="ARBA" id="ARBA00012438"/>
    </source>
</evidence>
<protein>
    <recommendedName>
        <fullName evidence="2">histidine kinase</fullName>
        <ecNumber evidence="2">2.7.13.3</ecNumber>
    </recommendedName>
</protein>
<dbReference type="Pfam" id="PF02518">
    <property type="entry name" value="HATPase_c"/>
    <property type="match status" value="1"/>
</dbReference>
<keyword evidence="3" id="KW-0597">Phosphoprotein</keyword>
<dbReference type="Gene3D" id="3.30.450.20">
    <property type="entry name" value="PAS domain"/>
    <property type="match status" value="1"/>
</dbReference>
<gene>
    <name evidence="10" type="ORF">J421_1773</name>
</gene>
<dbReference type="PROSITE" id="PS50113">
    <property type="entry name" value="PAC"/>
    <property type="match status" value="1"/>
</dbReference>
<dbReference type="SUPFAM" id="SSF55781">
    <property type="entry name" value="GAF domain-like"/>
    <property type="match status" value="1"/>
</dbReference>
<dbReference type="InterPro" id="IPR001610">
    <property type="entry name" value="PAC"/>
</dbReference>
<dbReference type="SMART" id="SM00086">
    <property type="entry name" value="PAC"/>
    <property type="match status" value="1"/>
</dbReference>
<dbReference type="AlphaFoldDB" id="W0RG60"/>
<dbReference type="SUPFAM" id="SSF55785">
    <property type="entry name" value="PYP-like sensor domain (PAS domain)"/>
    <property type="match status" value="1"/>
</dbReference>
<comment type="catalytic activity">
    <reaction evidence="1">
        <text>ATP + protein L-histidine = ADP + protein N-phospho-L-histidine.</text>
        <dbReference type="EC" id="2.7.13.3"/>
    </reaction>
</comment>
<keyword evidence="4" id="KW-0808">Transferase</keyword>
<dbReference type="Proteomes" id="UP000019151">
    <property type="component" value="Chromosome"/>
</dbReference>
<dbReference type="InterPro" id="IPR036097">
    <property type="entry name" value="HisK_dim/P_sf"/>
</dbReference>
<dbReference type="PANTHER" id="PTHR43047:SF63">
    <property type="entry name" value="HISTIDINE KINASE"/>
    <property type="match status" value="1"/>
</dbReference>
<dbReference type="SMART" id="SM00065">
    <property type="entry name" value="GAF"/>
    <property type="match status" value="1"/>
</dbReference>
<dbReference type="Gene3D" id="3.30.565.10">
    <property type="entry name" value="Histidine kinase-like ATPase, C-terminal domain"/>
    <property type="match status" value="1"/>
</dbReference>
<dbReference type="GO" id="GO:0000155">
    <property type="term" value="F:phosphorelay sensor kinase activity"/>
    <property type="evidence" value="ECO:0007669"/>
    <property type="project" value="InterPro"/>
</dbReference>
<dbReference type="eggNOG" id="COG2205">
    <property type="taxonomic scope" value="Bacteria"/>
</dbReference>
<reference evidence="10 11" key="1">
    <citation type="journal article" date="2014" name="Genome Announc.">
        <title>Genome Sequence and Methylome of Soil Bacterium Gemmatirosa kalamazoonensis KBS708T, a Member of the Rarely Cultivated Gemmatimonadetes Phylum.</title>
        <authorList>
            <person name="Debruyn J.M."/>
            <person name="Radosevich M."/>
            <person name="Wommack K.E."/>
            <person name="Polson S.W."/>
            <person name="Hauser L.J."/>
            <person name="Fawaz M.N."/>
            <person name="Korlach J."/>
            <person name="Tsai Y.C."/>
        </authorList>
    </citation>
    <scope>NUCLEOTIDE SEQUENCE [LARGE SCALE GENOMIC DNA]</scope>
    <source>
        <strain evidence="10 11">KBS708</strain>
    </source>
</reference>
<evidence type="ECO:0000256" key="5">
    <source>
        <dbReference type="ARBA" id="ARBA00022777"/>
    </source>
</evidence>
<evidence type="ECO:0000259" key="9">
    <source>
        <dbReference type="PROSITE" id="PS50113"/>
    </source>
</evidence>
<feature type="region of interest" description="Disordered" evidence="6">
    <location>
        <begin position="561"/>
        <end position="589"/>
    </location>
</feature>
<dbReference type="Pfam" id="PF00512">
    <property type="entry name" value="HisKA"/>
    <property type="match status" value="1"/>
</dbReference>
<feature type="region of interest" description="Disordered" evidence="6">
    <location>
        <begin position="1"/>
        <end position="24"/>
    </location>
</feature>
<dbReference type="GO" id="GO:0005886">
    <property type="term" value="C:plasma membrane"/>
    <property type="evidence" value="ECO:0007669"/>
    <property type="project" value="TreeGrafter"/>
</dbReference>
<dbReference type="InterPro" id="IPR000014">
    <property type="entry name" value="PAS"/>
</dbReference>
<dbReference type="EMBL" id="CP007128">
    <property type="protein sequence ID" value="AHG89310.1"/>
    <property type="molecule type" value="Genomic_DNA"/>
</dbReference>
<dbReference type="CDD" id="cd00082">
    <property type="entry name" value="HisKA"/>
    <property type="match status" value="1"/>
</dbReference>
<dbReference type="GO" id="GO:0009927">
    <property type="term" value="F:histidine phosphotransfer kinase activity"/>
    <property type="evidence" value="ECO:0007669"/>
    <property type="project" value="TreeGrafter"/>
</dbReference>
<name>W0RG60_9BACT</name>
<dbReference type="Gene3D" id="1.10.287.130">
    <property type="match status" value="1"/>
</dbReference>
<dbReference type="PANTHER" id="PTHR43047">
    <property type="entry name" value="TWO-COMPONENT HISTIDINE PROTEIN KINASE"/>
    <property type="match status" value="1"/>
</dbReference>
<evidence type="ECO:0000259" key="7">
    <source>
        <dbReference type="PROSITE" id="PS50109"/>
    </source>
</evidence>
<dbReference type="CDD" id="cd16922">
    <property type="entry name" value="HATPase_EvgS-ArcB-TorS-like"/>
    <property type="match status" value="1"/>
</dbReference>
<dbReference type="PROSITE" id="PS50109">
    <property type="entry name" value="HIS_KIN"/>
    <property type="match status" value="1"/>
</dbReference>
<evidence type="ECO:0000259" key="8">
    <source>
        <dbReference type="PROSITE" id="PS50112"/>
    </source>
</evidence>
<dbReference type="InterPro" id="IPR003594">
    <property type="entry name" value="HATPase_dom"/>
</dbReference>
<evidence type="ECO:0000256" key="6">
    <source>
        <dbReference type="SAM" id="MobiDB-lite"/>
    </source>
</evidence>
<dbReference type="RefSeq" id="WP_025410813.1">
    <property type="nucleotide sequence ID" value="NZ_CP007128.1"/>
</dbReference>
<dbReference type="InParanoid" id="W0RG60"/>
<proteinExistence type="predicted"/>
<dbReference type="InterPro" id="IPR000700">
    <property type="entry name" value="PAS-assoc_C"/>
</dbReference>
<feature type="compositionally biased region" description="Basic and acidic residues" evidence="6">
    <location>
        <begin position="579"/>
        <end position="589"/>
    </location>
</feature>
<dbReference type="PRINTS" id="PR00344">
    <property type="entry name" value="BCTRLSENSOR"/>
</dbReference>
<feature type="domain" description="PAC" evidence="9">
    <location>
        <begin position="98"/>
        <end position="150"/>
    </location>
</feature>
<dbReference type="InterPro" id="IPR029016">
    <property type="entry name" value="GAF-like_dom_sf"/>
</dbReference>
<evidence type="ECO:0000256" key="1">
    <source>
        <dbReference type="ARBA" id="ARBA00000085"/>
    </source>
</evidence>
<feature type="domain" description="Histidine kinase" evidence="7">
    <location>
        <begin position="332"/>
        <end position="558"/>
    </location>
</feature>
<dbReference type="Pfam" id="PF13185">
    <property type="entry name" value="GAF_2"/>
    <property type="match status" value="1"/>
</dbReference>
<dbReference type="InterPro" id="IPR005467">
    <property type="entry name" value="His_kinase_dom"/>
</dbReference>
<dbReference type="SUPFAM" id="SSF47384">
    <property type="entry name" value="Homodimeric domain of signal transducing histidine kinase"/>
    <property type="match status" value="1"/>
</dbReference>
<dbReference type="OrthoDB" id="8477705at2"/>
<evidence type="ECO:0000313" key="11">
    <source>
        <dbReference type="Proteomes" id="UP000019151"/>
    </source>
</evidence>
<dbReference type="SMART" id="SM00091">
    <property type="entry name" value="PAS"/>
    <property type="match status" value="1"/>
</dbReference>
<dbReference type="PROSITE" id="PS50112">
    <property type="entry name" value="PAS"/>
    <property type="match status" value="1"/>
</dbReference>
<dbReference type="SMART" id="SM00388">
    <property type="entry name" value="HisKA"/>
    <property type="match status" value="1"/>
</dbReference>
<dbReference type="Gene3D" id="3.30.450.40">
    <property type="match status" value="1"/>
</dbReference>
<keyword evidence="11" id="KW-1185">Reference proteome</keyword>
<dbReference type="CDD" id="cd00130">
    <property type="entry name" value="PAS"/>
    <property type="match status" value="1"/>
</dbReference>
<dbReference type="STRING" id="861299.J421_1773"/>
<dbReference type="InterPro" id="IPR035965">
    <property type="entry name" value="PAS-like_dom_sf"/>
</dbReference>
<dbReference type="InterPro" id="IPR003661">
    <property type="entry name" value="HisK_dim/P_dom"/>
</dbReference>
<dbReference type="InterPro" id="IPR003018">
    <property type="entry name" value="GAF"/>
</dbReference>
<dbReference type="HOGENOM" id="CLU_000445_89_25_0"/>